<feature type="transmembrane region" description="Helical" evidence="1">
    <location>
        <begin position="20"/>
        <end position="39"/>
    </location>
</feature>
<dbReference type="RefSeq" id="WP_205737838.1">
    <property type="nucleotide sequence ID" value="NZ_CP018632.1"/>
</dbReference>
<dbReference type="AlphaFoldDB" id="A0A2Z2P5Q5"/>
<sequence>MLERLGTGIALLWPAMVYLLHQQLGAWPLLLVGSMLLAWRMPRARGIALAVAAMLLLPGLFGQPELGMRFYPVGVSLAMLLLFGSSLISGMPMVEQIARLKDPQLPAAAIPYTRKVTWAWCLFFVVNGSIAAWTAVYGSMQQWLSYNGLISYCLMGLMFAVEWCLRPRQQTH</sequence>
<organism evidence="2 3">
    <name type="scientific">Granulosicoccus antarcticus IMCC3135</name>
    <dbReference type="NCBI Taxonomy" id="1192854"/>
    <lineage>
        <taxon>Bacteria</taxon>
        <taxon>Pseudomonadati</taxon>
        <taxon>Pseudomonadota</taxon>
        <taxon>Gammaproteobacteria</taxon>
        <taxon>Chromatiales</taxon>
        <taxon>Granulosicoccaceae</taxon>
        <taxon>Granulosicoccus</taxon>
    </lineage>
</organism>
<evidence type="ECO:0000313" key="3">
    <source>
        <dbReference type="Proteomes" id="UP000250079"/>
    </source>
</evidence>
<feature type="transmembrane region" description="Helical" evidence="1">
    <location>
        <begin position="115"/>
        <end position="137"/>
    </location>
</feature>
<evidence type="ECO:0000256" key="1">
    <source>
        <dbReference type="SAM" id="Phobius"/>
    </source>
</evidence>
<feature type="transmembrane region" description="Helical" evidence="1">
    <location>
        <begin position="143"/>
        <end position="165"/>
    </location>
</feature>
<dbReference type="Proteomes" id="UP000250079">
    <property type="component" value="Chromosome"/>
</dbReference>
<keyword evidence="3" id="KW-1185">Reference proteome</keyword>
<feature type="transmembrane region" description="Helical" evidence="1">
    <location>
        <begin position="46"/>
        <end position="64"/>
    </location>
</feature>
<feature type="transmembrane region" description="Helical" evidence="1">
    <location>
        <begin position="70"/>
        <end position="94"/>
    </location>
</feature>
<reference evidence="2 3" key="1">
    <citation type="submission" date="2016-12" db="EMBL/GenBank/DDBJ databases">
        <authorList>
            <person name="Song W.-J."/>
            <person name="Kurnit D.M."/>
        </authorList>
    </citation>
    <scope>NUCLEOTIDE SEQUENCE [LARGE SCALE GENOMIC DNA]</scope>
    <source>
        <strain evidence="2 3">IMCC3135</strain>
    </source>
</reference>
<keyword evidence="1" id="KW-1133">Transmembrane helix</keyword>
<protein>
    <recommendedName>
        <fullName evidence="4">Intracellular septation protein A</fullName>
    </recommendedName>
</protein>
<evidence type="ECO:0008006" key="4">
    <source>
        <dbReference type="Google" id="ProtNLM"/>
    </source>
</evidence>
<keyword evidence="1" id="KW-0472">Membrane</keyword>
<name>A0A2Z2P5Q5_9GAMM</name>
<dbReference type="KEGG" id="gai:IMCC3135_34050"/>
<dbReference type="EMBL" id="CP018632">
    <property type="protein sequence ID" value="ASJ76850.1"/>
    <property type="molecule type" value="Genomic_DNA"/>
</dbReference>
<accession>A0A2Z2P5Q5</accession>
<gene>
    <name evidence="2" type="ORF">IMCC3135_34050</name>
</gene>
<keyword evidence="1" id="KW-0812">Transmembrane</keyword>
<evidence type="ECO:0000313" key="2">
    <source>
        <dbReference type="EMBL" id="ASJ76850.1"/>
    </source>
</evidence>
<proteinExistence type="predicted"/>